<evidence type="ECO:0000313" key="3">
    <source>
        <dbReference type="Proteomes" id="UP000054481"/>
    </source>
</evidence>
<organism evidence="2 3">
    <name type="scientific">Hirsutella minnesotensis 3608</name>
    <dbReference type="NCBI Taxonomy" id="1043627"/>
    <lineage>
        <taxon>Eukaryota</taxon>
        <taxon>Fungi</taxon>
        <taxon>Dikarya</taxon>
        <taxon>Ascomycota</taxon>
        <taxon>Pezizomycotina</taxon>
        <taxon>Sordariomycetes</taxon>
        <taxon>Hypocreomycetidae</taxon>
        <taxon>Hypocreales</taxon>
        <taxon>Ophiocordycipitaceae</taxon>
        <taxon>Hirsutella</taxon>
    </lineage>
</organism>
<sequence length="329" mass="35147">MTVMRLVRDDDSRVGGASWCSLARNARWRRRRHGALVTTCASGMSEEVSNRSHLMAWMPPSRRRSGEKRQQDGASSVPYRIVWLLCHGTRRSREHSRNSAAVLSTKPKLAKPHALEAAGWQRRPAPPPLTDVVSPSNGLPRGGSVHRTRPKGARLAGTSMIWLELPWRGQPSVGAGAELSVPCCCYLAMCLQVWPTHMGVASASMESTKGKGCTSVALVTRGVICRKTLAAAVVGPTAPEDSIALHACPEEQLAAVLAQANSELSQAKPSAENAACSGWPTVMGLPQTLESTASSSLQTPTFLYCTEHLGRPRPAVCTGRDGSPVNAGC</sequence>
<reference evidence="2 3" key="1">
    <citation type="journal article" date="2014" name="Genome Biol. Evol.">
        <title>Comparative genomics and transcriptomics analyses reveal divergent lifestyle features of nematode endoparasitic fungus Hirsutella minnesotensis.</title>
        <authorList>
            <person name="Lai Y."/>
            <person name="Liu K."/>
            <person name="Zhang X."/>
            <person name="Zhang X."/>
            <person name="Li K."/>
            <person name="Wang N."/>
            <person name="Shu C."/>
            <person name="Wu Y."/>
            <person name="Wang C."/>
            <person name="Bushley K.E."/>
            <person name="Xiang M."/>
            <person name="Liu X."/>
        </authorList>
    </citation>
    <scope>NUCLEOTIDE SEQUENCE [LARGE SCALE GENOMIC DNA]</scope>
    <source>
        <strain evidence="2 3">3608</strain>
    </source>
</reference>
<name>A0A0F7ZKY2_9HYPO</name>
<protein>
    <submittedName>
        <fullName evidence="2">Uncharacterized protein</fullName>
    </submittedName>
</protein>
<keyword evidence="3" id="KW-1185">Reference proteome</keyword>
<dbReference type="Proteomes" id="UP000054481">
    <property type="component" value="Unassembled WGS sequence"/>
</dbReference>
<dbReference type="AlphaFoldDB" id="A0A0F7ZKY2"/>
<gene>
    <name evidence="2" type="ORF">HIM_04923</name>
</gene>
<proteinExistence type="predicted"/>
<evidence type="ECO:0000256" key="1">
    <source>
        <dbReference type="SAM" id="MobiDB-lite"/>
    </source>
</evidence>
<accession>A0A0F7ZKY2</accession>
<dbReference type="EMBL" id="KQ030515">
    <property type="protein sequence ID" value="KJZ75766.1"/>
    <property type="molecule type" value="Genomic_DNA"/>
</dbReference>
<feature type="region of interest" description="Disordered" evidence="1">
    <location>
        <begin position="121"/>
        <end position="150"/>
    </location>
</feature>
<evidence type="ECO:0000313" key="2">
    <source>
        <dbReference type="EMBL" id="KJZ75766.1"/>
    </source>
</evidence>